<organism evidence="2 3">
    <name type="scientific">Massarina eburnea CBS 473.64</name>
    <dbReference type="NCBI Taxonomy" id="1395130"/>
    <lineage>
        <taxon>Eukaryota</taxon>
        <taxon>Fungi</taxon>
        <taxon>Dikarya</taxon>
        <taxon>Ascomycota</taxon>
        <taxon>Pezizomycotina</taxon>
        <taxon>Dothideomycetes</taxon>
        <taxon>Pleosporomycetidae</taxon>
        <taxon>Pleosporales</taxon>
        <taxon>Massarineae</taxon>
        <taxon>Massarinaceae</taxon>
        <taxon>Massarina</taxon>
    </lineage>
</organism>
<feature type="transmembrane region" description="Helical" evidence="1">
    <location>
        <begin position="6"/>
        <end position="32"/>
    </location>
</feature>
<evidence type="ECO:0000256" key="1">
    <source>
        <dbReference type="SAM" id="Phobius"/>
    </source>
</evidence>
<keyword evidence="1" id="KW-0812">Transmembrane</keyword>
<dbReference type="EMBL" id="MU006779">
    <property type="protein sequence ID" value="KAF2643688.1"/>
    <property type="molecule type" value="Genomic_DNA"/>
</dbReference>
<protein>
    <submittedName>
        <fullName evidence="2">Uncharacterized protein</fullName>
    </submittedName>
</protein>
<dbReference type="OrthoDB" id="3762630at2759"/>
<keyword evidence="1" id="KW-1133">Transmembrane helix</keyword>
<sequence length="112" mass="12901">MASIQPIIQATVILLLFLGFIATFPLLSLFVAKNAVYSETRIFRPKGIYCAQCKDVCWKMGSTSCREMGCRDQLWGIIKPDVWFNMEYSTRCWPIEEGKDEWGRPLPESNED</sequence>
<evidence type="ECO:0000313" key="3">
    <source>
        <dbReference type="Proteomes" id="UP000799753"/>
    </source>
</evidence>
<gene>
    <name evidence="2" type="ORF">P280DRAFT_546606</name>
</gene>
<dbReference type="AlphaFoldDB" id="A0A6A6SB98"/>
<keyword evidence="3" id="KW-1185">Reference proteome</keyword>
<reference evidence="2" key="1">
    <citation type="journal article" date="2020" name="Stud. Mycol.">
        <title>101 Dothideomycetes genomes: a test case for predicting lifestyles and emergence of pathogens.</title>
        <authorList>
            <person name="Haridas S."/>
            <person name="Albert R."/>
            <person name="Binder M."/>
            <person name="Bloem J."/>
            <person name="Labutti K."/>
            <person name="Salamov A."/>
            <person name="Andreopoulos B."/>
            <person name="Baker S."/>
            <person name="Barry K."/>
            <person name="Bills G."/>
            <person name="Bluhm B."/>
            <person name="Cannon C."/>
            <person name="Castanera R."/>
            <person name="Culley D."/>
            <person name="Daum C."/>
            <person name="Ezra D."/>
            <person name="Gonzalez J."/>
            <person name="Henrissat B."/>
            <person name="Kuo A."/>
            <person name="Liang C."/>
            <person name="Lipzen A."/>
            <person name="Lutzoni F."/>
            <person name="Magnuson J."/>
            <person name="Mondo S."/>
            <person name="Nolan M."/>
            <person name="Ohm R."/>
            <person name="Pangilinan J."/>
            <person name="Park H.-J."/>
            <person name="Ramirez L."/>
            <person name="Alfaro M."/>
            <person name="Sun H."/>
            <person name="Tritt A."/>
            <person name="Yoshinaga Y."/>
            <person name="Zwiers L.-H."/>
            <person name="Turgeon B."/>
            <person name="Goodwin S."/>
            <person name="Spatafora J."/>
            <person name="Crous P."/>
            <person name="Grigoriev I."/>
        </authorList>
    </citation>
    <scope>NUCLEOTIDE SEQUENCE</scope>
    <source>
        <strain evidence="2">CBS 473.64</strain>
    </source>
</reference>
<keyword evidence="1" id="KW-0472">Membrane</keyword>
<proteinExistence type="predicted"/>
<name>A0A6A6SB98_9PLEO</name>
<dbReference type="Proteomes" id="UP000799753">
    <property type="component" value="Unassembled WGS sequence"/>
</dbReference>
<accession>A0A6A6SB98</accession>
<evidence type="ECO:0000313" key="2">
    <source>
        <dbReference type="EMBL" id="KAF2643688.1"/>
    </source>
</evidence>